<dbReference type="Proteomes" id="UP000075420">
    <property type="component" value="Unassembled WGS sequence"/>
</dbReference>
<evidence type="ECO:0000313" key="2">
    <source>
        <dbReference type="EMBL" id="KYF52857.1"/>
    </source>
</evidence>
<accession>A0A150PAY1</accession>
<protein>
    <submittedName>
        <fullName evidence="2">Uncharacterized protein</fullName>
    </submittedName>
</protein>
<proteinExistence type="predicted"/>
<reference evidence="2 3" key="1">
    <citation type="submission" date="2014-02" db="EMBL/GenBank/DDBJ databases">
        <title>The small core and large imbalanced accessory genome model reveals a collaborative survival strategy of Sorangium cellulosum strains in nature.</title>
        <authorList>
            <person name="Han K."/>
            <person name="Peng R."/>
            <person name="Blom J."/>
            <person name="Li Y.-Z."/>
        </authorList>
    </citation>
    <scope>NUCLEOTIDE SEQUENCE [LARGE SCALE GENOMIC DNA]</scope>
    <source>
        <strain evidence="2 3">So0157-25</strain>
    </source>
</reference>
<dbReference type="EMBL" id="JELY01002352">
    <property type="protein sequence ID" value="KYF52857.1"/>
    <property type="molecule type" value="Genomic_DNA"/>
</dbReference>
<name>A0A150PAY1_SORCE</name>
<feature type="region of interest" description="Disordered" evidence="1">
    <location>
        <begin position="41"/>
        <end position="60"/>
    </location>
</feature>
<dbReference type="AlphaFoldDB" id="A0A150PAY1"/>
<gene>
    <name evidence="2" type="ORF">BE08_10970</name>
</gene>
<evidence type="ECO:0000313" key="3">
    <source>
        <dbReference type="Proteomes" id="UP000075420"/>
    </source>
</evidence>
<comment type="caution">
    <text evidence="2">The sequence shown here is derived from an EMBL/GenBank/DDBJ whole genome shotgun (WGS) entry which is preliminary data.</text>
</comment>
<organism evidence="2 3">
    <name type="scientific">Sorangium cellulosum</name>
    <name type="common">Polyangium cellulosum</name>
    <dbReference type="NCBI Taxonomy" id="56"/>
    <lineage>
        <taxon>Bacteria</taxon>
        <taxon>Pseudomonadati</taxon>
        <taxon>Myxococcota</taxon>
        <taxon>Polyangia</taxon>
        <taxon>Polyangiales</taxon>
        <taxon>Polyangiaceae</taxon>
        <taxon>Sorangium</taxon>
    </lineage>
</organism>
<evidence type="ECO:0000256" key="1">
    <source>
        <dbReference type="SAM" id="MobiDB-lite"/>
    </source>
</evidence>
<sequence length="60" mass="6318">MHARATELEAEQAGKVDYVDVDEVILSAFAREYARALAAGVEPPGGSAAGRRNVPAIHRG</sequence>